<gene>
    <name evidence="1" type="ORF">B296_00056506</name>
</gene>
<organism evidence="1 2">
    <name type="scientific">Ensete ventricosum</name>
    <name type="common">Abyssinian banana</name>
    <name type="synonym">Musa ensete</name>
    <dbReference type="NCBI Taxonomy" id="4639"/>
    <lineage>
        <taxon>Eukaryota</taxon>
        <taxon>Viridiplantae</taxon>
        <taxon>Streptophyta</taxon>
        <taxon>Embryophyta</taxon>
        <taxon>Tracheophyta</taxon>
        <taxon>Spermatophyta</taxon>
        <taxon>Magnoliopsida</taxon>
        <taxon>Liliopsida</taxon>
        <taxon>Zingiberales</taxon>
        <taxon>Musaceae</taxon>
        <taxon>Ensete</taxon>
    </lineage>
</organism>
<sequence>MPASASRSRPICWMQTSSYLPGLVPFRAAPCFPSILVRGYVVSYNLKQSRCKGLPMWVTGGYLISDLGC</sequence>
<dbReference type="Proteomes" id="UP000287651">
    <property type="component" value="Unassembled WGS sequence"/>
</dbReference>
<proteinExistence type="predicted"/>
<reference evidence="1 2" key="1">
    <citation type="journal article" date="2014" name="Agronomy (Basel)">
        <title>A Draft Genome Sequence for Ensete ventricosum, the Drought-Tolerant Tree Against Hunger.</title>
        <authorList>
            <person name="Harrison J."/>
            <person name="Moore K.A."/>
            <person name="Paszkiewicz K."/>
            <person name="Jones T."/>
            <person name="Grant M."/>
            <person name="Ambacheew D."/>
            <person name="Muzemil S."/>
            <person name="Studholme D.J."/>
        </authorList>
    </citation>
    <scope>NUCLEOTIDE SEQUENCE [LARGE SCALE GENOMIC DNA]</scope>
</reference>
<dbReference type="EMBL" id="AMZH03017227">
    <property type="protein sequence ID" value="RRT43341.1"/>
    <property type="molecule type" value="Genomic_DNA"/>
</dbReference>
<dbReference type="AlphaFoldDB" id="A0A426XVM5"/>
<evidence type="ECO:0000313" key="2">
    <source>
        <dbReference type="Proteomes" id="UP000287651"/>
    </source>
</evidence>
<comment type="caution">
    <text evidence="1">The sequence shown here is derived from an EMBL/GenBank/DDBJ whole genome shotgun (WGS) entry which is preliminary data.</text>
</comment>
<evidence type="ECO:0000313" key="1">
    <source>
        <dbReference type="EMBL" id="RRT43341.1"/>
    </source>
</evidence>
<protein>
    <submittedName>
        <fullName evidence="1">Uncharacterized protein</fullName>
    </submittedName>
</protein>
<name>A0A426XVM5_ENSVE</name>
<accession>A0A426XVM5</accession>